<feature type="transmembrane region" description="Helical" evidence="7">
    <location>
        <begin position="420"/>
        <end position="438"/>
    </location>
</feature>
<evidence type="ECO:0000313" key="10">
    <source>
        <dbReference type="Proteomes" id="UP000676194"/>
    </source>
</evidence>
<accession>A0A8E6EXZ4</accession>
<dbReference type="Proteomes" id="UP000676194">
    <property type="component" value="Chromosome"/>
</dbReference>
<dbReference type="SUPFAM" id="SSF103473">
    <property type="entry name" value="MFS general substrate transporter"/>
    <property type="match status" value="1"/>
</dbReference>
<evidence type="ECO:0000256" key="3">
    <source>
        <dbReference type="ARBA" id="ARBA00022475"/>
    </source>
</evidence>
<evidence type="ECO:0000256" key="1">
    <source>
        <dbReference type="ARBA" id="ARBA00004651"/>
    </source>
</evidence>
<keyword evidence="5 7" id="KW-1133">Transmembrane helix</keyword>
<feature type="transmembrane region" description="Helical" evidence="7">
    <location>
        <begin position="114"/>
        <end position="134"/>
    </location>
</feature>
<reference evidence="9" key="1">
    <citation type="submission" date="2021-05" db="EMBL/GenBank/DDBJ databases">
        <title>Complete genome sequence of the cellulolytic planctomycete Telmatocola sphagniphila SP2T and characterization of the first cellulase from planctomycetes.</title>
        <authorList>
            <person name="Rakitin A.L."/>
            <person name="Beletsky A.V."/>
            <person name="Naumoff D.G."/>
            <person name="Kulichevskaya I.S."/>
            <person name="Mardanov A.V."/>
            <person name="Ravin N.V."/>
            <person name="Dedysh S.N."/>
        </authorList>
    </citation>
    <scope>NUCLEOTIDE SEQUENCE</scope>
    <source>
        <strain evidence="9">SP2T</strain>
    </source>
</reference>
<dbReference type="Pfam" id="PF03825">
    <property type="entry name" value="Nuc_H_symport"/>
    <property type="match status" value="2"/>
</dbReference>
<feature type="transmembrane region" description="Helical" evidence="7">
    <location>
        <begin position="56"/>
        <end position="76"/>
    </location>
</feature>
<evidence type="ECO:0000256" key="5">
    <source>
        <dbReference type="ARBA" id="ARBA00022989"/>
    </source>
</evidence>
<dbReference type="PANTHER" id="PTHR23522">
    <property type="entry name" value="BLL5896 PROTEIN"/>
    <property type="match status" value="1"/>
</dbReference>
<keyword evidence="4 7" id="KW-0812">Transmembrane</keyword>
<name>A0A8E6EXZ4_9BACT</name>
<keyword evidence="3" id="KW-1003">Cell membrane</keyword>
<evidence type="ECO:0000256" key="6">
    <source>
        <dbReference type="ARBA" id="ARBA00023136"/>
    </source>
</evidence>
<feature type="transmembrane region" description="Helical" evidence="7">
    <location>
        <begin position="381"/>
        <end position="400"/>
    </location>
</feature>
<feature type="transmembrane region" description="Helical" evidence="7">
    <location>
        <begin position="88"/>
        <end position="108"/>
    </location>
</feature>
<feature type="transmembrane region" description="Helical" evidence="7">
    <location>
        <begin position="347"/>
        <end position="369"/>
    </location>
</feature>
<dbReference type="PROSITE" id="PS50850">
    <property type="entry name" value="MFS"/>
    <property type="match status" value="1"/>
</dbReference>
<keyword evidence="2" id="KW-0813">Transport</keyword>
<gene>
    <name evidence="9" type="ORF">KIH39_25505</name>
</gene>
<proteinExistence type="predicted"/>
<organism evidence="9 10">
    <name type="scientific">Telmatocola sphagniphila</name>
    <dbReference type="NCBI Taxonomy" id="1123043"/>
    <lineage>
        <taxon>Bacteria</taxon>
        <taxon>Pseudomonadati</taxon>
        <taxon>Planctomycetota</taxon>
        <taxon>Planctomycetia</taxon>
        <taxon>Gemmatales</taxon>
        <taxon>Gemmataceae</taxon>
    </lineage>
</organism>
<evidence type="ECO:0000256" key="7">
    <source>
        <dbReference type="SAM" id="Phobius"/>
    </source>
</evidence>
<feature type="transmembrane region" description="Helical" evidence="7">
    <location>
        <begin position="155"/>
        <end position="173"/>
    </location>
</feature>
<evidence type="ECO:0000256" key="4">
    <source>
        <dbReference type="ARBA" id="ARBA00022692"/>
    </source>
</evidence>
<feature type="transmembrane region" description="Helical" evidence="7">
    <location>
        <begin position="322"/>
        <end position="341"/>
    </location>
</feature>
<feature type="transmembrane region" description="Helical" evidence="7">
    <location>
        <begin position="290"/>
        <end position="315"/>
    </location>
</feature>
<dbReference type="InterPro" id="IPR036259">
    <property type="entry name" value="MFS_trans_sf"/>
</dbReference>
<dbReference type="GO" id="GO:0015212">
    <property type="term" value="F:cytidine transmembrane transporter activity"/>
    <property type="evidence" value="ECO:0007669"/>
    <property type="project" value="TreeGrafter"/>
</dbReference>
<feature type="transmembrane region" description="Helical" evidence="7">
    <location>
        <begin position="210"/>
        <end position="230"/>
    </location>
</feature>
<feature type="transmembrane region" description="Helical" evidence="7">
    <location>
        <begin position="251"/>
        <end position="270"/>
    </location>
</feature>
<evidence type="ECO:0000259" key="8">
    <source>
        <dbReference type="PROSITE" id="PS50850"/>
    </source>
</evidence>
<evidence type="ECO:0000313" key="9">
    <source>
        <dbReference type="EMBL" id="QVL32153.1"/>
    </source>
</evidence>
<evidence type="ECO:0000256" key="2">
    <source>
        <dbReference type="ARBA" id="ARBA00022448"/>
    </source>
</evidence>
<keyword evidence="6 7" id="KW-0472">Membrane</keyword>
<dbReference type="PANTHER" id="PTHR23522:SF4">
    <property type="entry name" value="NUCLEOSIDE PERMEASE NUPG-RELATED"/>
    <property type="match status" value="1"/>
</dbReference>
<comment type="subcellular location">
    <subcellularLocation>
        <location evidence="1">Cell membrane</location>
        <topology evidence="1">Multi-pass membrane protein</topology>
    </subcellularLocation>
</comment>
<protein>
    <submittedName>
        <fullName evidence="9">MFS transporter</fullName>
    </submittedName>
</protein>
<dbReference type="InterPro" id="IPR020846">
    <property type="entry name" value="MFS_dom"/>
</dbReference>
<dbReference type="Gene3D" id="1.20.1250.20">
    <property type="entry name" value="MFS general substrate transporter like domains"/>
    <property type="match status" value="2"/>
</dbReference>
<dbReference type="RefSeq" id="WP_213496835.1">
    <property type="nucleotide sequence ID" value="NZ_CP074694.1"/>
</dbReference>
<feature type="domain" description="Major facilitator superfamily (MFS) profile" evidence="8">
    <location>
        <begin position="256"/>
        <end position="454"/>
    </location>
</feature>
<dbReference type="AlphaFoldDB" id="A0A8E6EXZ4"/>
<keyword evidence="10" id="KW-1185">Reference proteome</keyword>
<dbReference type="GO" id="GO:0005886">
    <property type="term" value="C:plasma membrane"/>
    <property type="evidence" value="ECO:0007669"/>
    <property type="project" value="UniProtKB-SubCell"/>
</dbReference>
<dbReference type="InterPro" id="IPR004740">
    <property type="entry name" value="Nuc_H_symport"/>
</dbReference>
<sequence>MRTKLSIMMFLEFFIWSSWFVLNFGYAPQVIGEKHVYTEIKLSADSDPIMVIDKPFVINSAFPIASLLAMFGLTALVDRKMSAEKYMFIAHMIGGLAMLGLGFASDYVPPDQMYLVFAALMYIHCIAYVPTISVSNSIAFTHLKNASHDFGRVRLWGTIGWIAASLPFTFLLTDWSKIQGADTFSSGWFKMVFDPANGKTGDAWLHGVKYAYVAAGVASLLLSMISLVLPHTPPKQSSEPQKSAMGEAIGYLAKPFIFVLFVVTFVDAMIHQGYFLVTEGFLKEKVGIPAGFVLPVMSLGQVAEILTMAVLGWFLKSFGWRFTMILGVMGHAIRFGVFAFYPQQVPVIASIMLHGICYAFFFATVYIFIDAYFPTDVRTSAQGLFNFLILGFGPFVANALWPTLVKNTSVNGVVQWDKYFVYPSATALGAAVILLLFFHPPKQTATGNAGALPH</sequence>
<dbReference type="EMBL" id="CP074694">
    <property type="protein sequence ID" value="QVL32153.1"/>
    <property type="molecule type" value="Genomic_DNA"/>
</dbReference>
<dbReference type="KEGG" id="tsph:KIH39_25505"/>
<dbReference type="GO" id="GO:0015213">
    <property type="term" value="F:uridine transmembrane transporter activity"/>
    <property type="evidence" value="ECO:0007669"/>
    <property type="project" value="TreeGrafter"/>
</dbReference>